<dbReference type="NCBIfam" id="TIGR01930">
    <property type="entry name" value="AcCoA-C-Actrans"/>
    <property type="match status" value="1"/>
</dbReference>
<evidence type="ECO:0000259" key="5">
    <source>
        <dbReference type="Pfam" id="PF00108"/>
    </source>
</evidence>
<evidence type="ECO:0000256" key="1">
    <source>
        <dbReference type="ARBA" id="ARBA00010982"/>
    </source>
</evidence>
<evidence type="ECO:0000256" key="3">
    <source>
        <dbReference type="ARBA" id="ARBA00023315"/>
    </source>
</evidence>
<evidence type="ECO:0000313" key="7">
    <source>
        <dbReference type="EMBL" id="THF76771.1"/>
    </source>
</evidence>
<evidence type="ECO:0000256" key="4">
    <source>
        <dbReference type="RuleBase" id="RU003557"/>
    </source>
</evidence>
<protein>
    <submittedName>
        <fullName evidence="7">Acetyl-CoA C-acyltransferase</fullName>
    </submittedName>
</protein>
<dbReference type="PROSITE" id="PS00737">
    <property type="entry name" value="THIOLASE_2"/>
    <property type="match status" value="1"/>
</dbReference>
<dbReference type="CDD" id="cd00751">
    <property type="entry name" value="thiolase"/>
    <property type="match status" value="1"/>
</dbReference>
<dbReference type="SUPFAM" id="SSF53901">
    <property type="entry name" value="Thiolase-like"/>
    <property type="match status" value="2"/>
</dbReference>
<dbReference type="InterPro" id="IPR016039">
    <property type="entry name" value="Thiolase-like"/>
</dbReference>
<keyword evidence="3 4" id="KW-0012">Acyltransferase</keyword>
<dbReference type="RefSeq" id="WP_136357290.1">
    <property type="nucleotide sequence ID" value="NZ_CP046266.1"/>
</dbReference>
<keyword evidence="8" id="KW-1185">Reference proteome</keyword>
<dbReference type="AlphaFoldDB" id="A0A4S4BPD2"/>
<proteinExistence type="inferred from homology"/>
<dbReference type="GO" id="GO:0005737">
    <property type="term" value="C:cytoplasm"/>
    <property type="evidence" value="ECO:0007669"/>
    <property type="project" value="UniProtKB-ARBA"/>
</dbReference>
<dbReference type="Gene3D" id="3.40.47.10">
    <property type="match status" value="2"/>
</dbReference>
<keyword evidence="2 4" id="KW-0808">Transferase</keyword>
<accession>A0A4S4BPD2</accession>
<dbReference type="Proteomes" id="UP000310334">
    <property type="component" value="Unassembled WGS sequence"/>
</dbReference>
<dbReference type="PIRSF" id="PIRSF000429">
    <property type="entry name" value="Ac-CoA_Ac_transf"/>
    <property type="match status" value="1"/>
</dbReference>
<dbReference type="PANTHER" id="PTHR43853">
    <property type="entry name" value="3-KETOACYL-COA THIOLASE, PEROXISOMAL"/>
    <property type="match status" value="1"/>
</dbReference>
<evidence type="ECO:0000313" key="8">
    <source>
        <dbReference type="Proteomes" id="UP000310334"/>
    </source>
</evidence>
<dbReference type="EMBL" id="SSNT01000018">
    <property type="protein sequence ID" value="THF76771.1"/>
    <property type="molecule type" value="Genomic_DNA"/>
</dbReference>
<dbReference type="InterPro" id="IPR002155">
    <property type="entry name" value="Thiolase"/>
</dbReference>
<feature type="domain" description="Thiolase N-terminal" evidence="5">
    <location>
        <begin position="5"/>
        <end position="232"/>
    </location>
</feature>
<dbReference type="InterPro" id="IPR020613">
    <property type="entry name" value="Thiolase_CS"/>
</dbReference>
<dbReference type="InterPro" id="IPR020617">
    <property type="entry name" value="Thiolase_C"/>
</dbReference>
<dbReference type="Pfam" id="PF02803">
    <property type="entry name" value="Thiolase_C"/>
    <property type="match status" value="1"/>
</dbReference>
<dbReference type="InterPro" id="IPR050215">
    <property type="entry name" value="Thiolase-like_sf_Thiolase"/>
</dbReference>
<gene>
    <name evidence="7" type="ORF">E6W99_20465</name>
</gene>
<sequence length="364" mass="39442">MTRAVIVKAKRTVIGKKDGFLKQYSPEQLAAFVIRDIVQDLTEPVDDIILGNVVGPGGNIARLSALESGLPYSVPGVTIDRQCGSGLEAIRIACHLIQGGAGEIFLAGGVESTSQSKYEKRARFSPDHIGDPDMGVAAEYVAEKYGITRSMQDEYALLSYKRAMHSLKNNYYSDELVKINDVSLQDERLNPKLNYERMLHRLSPCFKENGTVTLGNCCGINDGAAAVLIMSEGKAEELGYQPVLRFVDSIVTGLNPNYPATGPIPAVSKILFKHSLSIRDIDLIELNEAFASKVVACARELGIPYGKLNIEGGAIALGHPYGASGAILVTRLFYEVQRYKVNYIISTIGIGGGIGIAILWESMI</sequence>
<dbReference type="OrthoDB" id="9764892at2"/>
<dbReference type="GO" id="GO:0003988">
    <property type="term" value="F:acetyl-CoA C-acyltransferase activity"/>
    <property type="evidence" value="ECO:0007669"/>
    <property type="project" value="TreeGrafter"/>
</dbReference>
<comment type="caution">
    <text evidence="7">The sequence shown here is derived from an EMBL/GenBank/DDBJ whole genome shotgun (WGS) entry which is preliminary data.</text>
</comment>
<organism evidence="7 8">
    <name type="scientific">Metabacillus sediminilitoris</name>
    <dbReference type="NCBI Taxonomy" id="2567941"/>
    <lineage>
        <taxon>Bacteria</taxon>
        <taxon>Bacillati</taxon>
        <taxon>Bacillota</taxon>
        <taxon>Bacilli</taxon>
        <taxon>Bacillales</taxon>
        <taxon>Bacillaceae</taxon>
        <taxon>Metabacillus</taxon>
    </lineage>
</organism>
<dbReference type="NCBIfam" id="NF005212">
    <property type="entry name" value="PRK06690.1"/>
    <property type="match status" value="1"/>
</dbReference>
<dbReference type="PANTHER" id="PTHR43853:SF3">
    <property type="entry name" value="ACETYL-COA C-ACETYLTRANSFERASE YHFS-RELATED"/>
    <property type="match status" value="1"/>
</dbReference>
<dbReference type="InterPro" id="IPR020616">
    <property type="entry name" value="Thiolase_N"/>
</dbReference>
<comment type="similarity">
    <text evidence="1 4">Belongs to the thiolase-like superfamily. Thiolase family.</text>
</comment>
<dbReference type="GO" id="GO:0006635">
    <property type="term" value="P:fatty acid beta-oxidation"/>
    <property type="evidence" value="ECO:0007669"/>
    <property type="project" value="TreeGrafter"/>
</dbReference>
<evidence type="ECO:0000256" key="2">
    <source>
        <dbReference type="ARBA" id="ARBA00022679"/>
    </source>
</evidence>
<dbReference type="GO" id="GO:0010124">
    <property type="term" value="P:phenylacetate catabolic process"/>
    <property type="evidence" value="ECO:0007669"/>
    <property type="project" value="TreeGrafter"/>
</dbReference>
<feature type="domain" description="Thiolase C-terminal" evidence="6">
    <location>
        <begin position="241"/>
        <end position="361"/>
    </location>
</feature>
<evidence type="ECO:0000259" key="6">
    <source>
        <dbReference type="Pfam" id="PF02803"/>
    </source>
</evidence>
<reference evidence="7 8" key="1">
    <citation type="submission" date="2019-04" db="EMBL/GenBank/DDBJ databases">
        <title>Bacillus sediminilitoris sp. nov., isolated from a tidal flat sediment on the East China Sea.</title>
        <authorList>
            <person name="Wei Y."/>
            <person name="Mao H."/>
            <person name="Fang J."/>
        </authorList>
    </citation>
    <scope>NUCLEOTIDE SEQUENCE [LARGE SCALE GENOMIC DNA]</scope>
    <source>
        <strain evidence="7 8">DSL-17</strain>
    </source>
</reference>
<name>A0A4S4BPD2_9BACI</name>
<dbReference type="Pfam" id="PF00108">
    <property type="entry name" value="Thiolase_N"/>
    <property type="match status" value="1"/>
</dbReference>